<proteinExistence type="predicted"/>
<dbReference type="RefSeq" id="WP_113986669.1">
    <property type="nucleotide sequence ID" value="NZ_QMEY01000042.1"/>
</dbReference>
<dbReference type="OrthoDB" id="9115306at2"/>
<accession>A0A366LJ57</accession>
<evidence type="ECO:0000313" key="2">
    <source>
        <dbReference type="Proteomes" id="UP000253303"/>
    </source>
</evidence>
<dbReference type="InterPro" id="IPR046203">
    <property type="entry name" value="DUF6236"/>
</dbReference>
<dbReference type="Proteomes" id="UP000253303">
    <property type="component" value="Unassembled WGS sequence"/>
</dbReference>
<organism evidence="1 2">
    <name type="scientific">Spongiactinospora rosea</name>
    <dbReference type="NCBI Taxonomy" id="2248750"/>
    <lineage>
        <taxon>Bacteria</taxon>
        <taxon>Bacillati</taxon>
        <taxon>Actinomycetota</taxon>
        <taxon>Actinomycetes</taxon>
        <taxon>Streptosporangiales</taxon>
        <taxon>Streptosporangiaceae</taxon>
        <taxon>Spongiactinospora</taxon>
    </lineage>
</organism>
<keyword evidence="2" id="KW-1185">Reference proteome</keyword>
<comment type="caution">
    <text evidence="1">The sequence shown here is derived from an EMBL/GenBank/DDBJ whole genome shotgun (WGS) entry which is preliminary data.</text>
</comment>
<dbReference type="Pfam" id="PF19749">
    <property type="entry name" value="DUF6236"/>
    <property type="match status" value="1"/>
</dbReference>
<sequence>MTGGAIPAHGLYYPFFRMRDDSWLKAMALYWPKIVRLVPASDDLADYMARPRSHPTVPVHALTRDVAYTMRVLTEELGVVERVPPGASVQAVARSFEDALSRPSLAPLRLFRAGTAIDPSTVAAPLHRDEVAPRLRTLLSEQGFAYGLGASFTTPAARELPLHQRVEGPTADTWDLGWHRWAILDSRLVRVYKSMLAHEFARANKLQPITDISGAYVASGNWDADHIEAALTSPPPAHGPAERREIAQTIAYLALNLVIPRGLSAVPVEKIVELRRRYGNEFIAFGMQVDQVAAELGDLTEIRDTVMLTSYLESTVANRFARPLADLRKQMKTLGLDAATMAINVKTEIPAGVAVLGGGALLAGHPVIAATTSAAIGLIGLRRSVQDKRDAILQAEPAASYLLHTGDALRPRSLLQRSLRQVHRITGTASS</sequence>
<dbReference type="EMBL" id="QMEY01000042">
    <property type="protein sequence ID" value="RBQ13927.1"/>
    <property type="molecule type" value="Genomic_DNA"/>
</dbReference>
<gene>
    <name evidence="1" type="ORF">DP939_43340</name>
</gene>
<reference evidence="1 2" key="1">
    <citation type="submission" date="2018-06" db="EMBL/GenBank/DDBJ databases">
        <title>Sphaerisporangium craniellae sp. nov., isolated from a marine sponge in the South China Sea.</title>
        <authorList>
            <person name="Li L."/>
        </authorList>
    </citation>
    <scope>NUCLEOTIDE SEQUENCE [LARGE SCALE GENOMIC DNA]</scope>
    <source>
        <strain evidence="1 2">LHW63015</strain>
    </source>
</reference>
<evidence type="ECO:0000313" key="1">
    <source>
        <dbReference type="EMBL" id="RBQ13927.1"/>
    </source>
</evidence>
<dbReference type="AlphaFoldDB" id="A0A366LJ57"/>
<protein>
    <submittedName>
        <fullName evidence="1">Uncharacterized protein</fullName>
    </submittedName>
</protein>
<name>A0A366LJ57_9ACTN</name>